<dbReference type="InterPro" id="IPR011013">
    <property type="entry name" value="Gal_mutarotase_sf_dom"/>
</dbReference>
<proteinExistence type="predicted"/>
<organism evidence="4 5">
    <name type="scientific">Hibiscus syriacus</name>
    <name type="common">Rose of Sharon</name>
    <dbReference type="NCBI Taxonomy" id="106335"/>
    <lineage>
        <taxon>Eukaryota</taxon>
        <taxon>Viridiplantae</taxon>
        <taxon>Streptophyta</taxon>
        <taxon>Embryophyta</taxon>
        <taxon>Tracheophyta</taxon>
        <taxon>Spermatophyta</taxon>
        <taxon>Magnoliopsida</taxon>
        <taxon>eudicotyledons</taxon>
        <taxon>Gunneridae</taxon>
        <taxon>Pentapetalae</taxon>
        <taxon>rosids</taxon>
        <taxon>malvids</taxon>
        <taxon>Malvales</taxon>
        <taxon>Malvaceae</taxon>
        <taxon>Malvoideae</taxon>
        <taxon>Hibiscus</taxon>
    </lineage>
</organism>
<dbReference type="SUPFAM" id="SSF88688">
    <property type="entry name" value="Families 57/38 glycoside transferase middle domain"/>
    <property type="match status" value="1"/>
</dbReference>
<accession>A0A6A2X638</accession>
<reference evidence="4" key="1">
    <citation type="submission" date="2019-09" db="EMBL/GenBank/DDBJ databases">
        <title>Draft genome information of white flower Hibiscus syriacus.</title>
        <authorList>
            <person name="Kim Y.-M."/>
        </authorList>
    </citation>
    <scope>NUCLEOTIDE SEQUENCE [LARGE SCALE GENOMIC DNA]</scope>
    <source>
        <strain evidence="4">YM2019G1</strain>
    </source>
</reference>
<dbReference type="GO" id="GO:0004559">
    <property type="term" value="F:alpha-mannosidase activity"/>
    <property type="evidence" value="ECO:0007669"/>
    <property type="project" value="InterPro"/>
</dbReference>
<dbReference type="Proteomes" id="UP000436088">
    <property type="component" value="Unassembled WGS sequence"/>
</dbReference>
<name>A0A6A2X638_HIBSY</name>
<dbReference type="SMART" id="SM00872">
    <property type="entry name" value="Alpha-mann_mid"/>
    <property type="match status" value="1"/>
</dbReference>
<dbReference type="InterPro" id="IPR041147">
    <property type="entry name" value="GH38_C"/>
</dbReference>
<dbReference type="InterPro" id="IPR013780">
    <property type="entry name" value="Glyco_hydro_b"/>
</dbReference>
<dbReference type="FunFam" id="2.60.40.1360:FF:000001">
    <property type="entry name" value="Alpha-mannosidase"/>
    <property type="match status" value="1"/>
</dbReference>
<protein>
    <recommendedName>
        <fullName evidence="3">Glycoside hydrolase family 38 central domain-containing protein</fullName>
    </recommendedName>
</protein>
<dbReference type="InterPro" id="IPR050843">
    <property type="entry name" value="Glycosyl_Hydrlase_38"/>
</dbReference>
<evidence type="ECO:0000256" key="2">
    <source>
        <dbReference type="ARBA" id="ARBA00022801"/>
    </source>
</evidence>
<keyword evidence="1" id="KW-0479">Metal-binding</keyword>
<dbReference type="InterPro" id="IPR028995">
    <property type="entry name" value="Glyco_hydro_57/38_cen_sf"/>
</dbReference>
<sequence length="330" mass="36722">MSGYYLAARQLEFFKGRNGSRPNTDSLADALAIAQHHDAVTGTEKQHVAYDYAKRLSVGYNEAENVVASSLACLTDSKSSIGCGDSSTNFQQCPLLNITYCPASETDLSHGKNLIVVIYNSLGWKREDVVRFPVVNEDVIVLDGQIELMLHRRLLLDDSRGVAEALNETDCIPGDCRGLTDGDNWMSSHTPTFSGIDASYNLPDNVALITLQELEGGKVLLRLAHLYEIGEDSVLSVMTRVELKKLFPGKKIAKVTEMSLSANQEREEMEKKRLVWEVEGEANKNPKVVRGSQVDPKKLDVELAPMEIRTFVIEFEFDLMTDAFKKMIDV</sequence>
<evidence type="ECO:0000313" key="5">
    <source>
        <dbReference type="Proteomes" id="UP000436088"/>
    </source>
</evidence>
<dbReference type="Pfam" id="PF09261">
    <property type="entry name" value="Alpha-mann_mid"/>
    <property type="match status" value="1"/>
</dbReference>
<dbReference type="InterPro" id="IPR037094">
    <property type="entry name" value="Glyco_hydro_38_cen_sf"/>
</dbReference>
<dbReference type="Gene3D" id="2.60.40.1180">
    <property type="entry name" value="Golgi alpha-mannosidase II"/>
    <property type="match status" value="1"/>
</dbReference>
<comment type="caution">
    <text evidence="4">The sequence shown here is derived from an EMBL/GenBank/DDBJ whole genome shotgun (WGS) entry which is preliminary data.</text>
</comment>
<dbReference type="GO" id="GO:0030246">
    <property type="term" value="F:carbohydrate binding"/>
    <property type="evidence" value="ECO:0007669"/>
    <property type="project" value="InterPro"/>
</dbReference>
<dbReference type="GO" id="GO:0006013">
    <property type="term" value="P:mannose metabolic process"/>
    <property type="evidence" value="ECO:0007669"/>
    <property type="project" value="InterPro"/>
</dbReference>
<keyword evidence="2" id="KW-0378">Hydrolase</keyword>
<evidence type="ECO:0000313" key="4">
    <source>
        <dbReference type="EMBL" id="KAE8657526.1"/>
    </source>
</evidence>
<dbReference type="Pfam" id="PF17677">
    <property type="entry name" value="Glyco_hydro38C2"/>
    <property type="match status" value="1"/>
</dbReference>
<dbReference type="Gene3D" id="2.70.98.30">
    <property type="entry name" value="Golgi alpha-mannosidase II, domain 4"/>
    <property type="match status" value="1"/>
</dbReference>
<dbReference type="AlphaFoldDB" id="A0A6A2X638"/>
<dbReference type="InterPro" id="IPR015341">
    <property type="entry name" value="Glyco_hydro_38_cen"/>
</dbReference>
<dbReference type="PANTHER" id="PTHR11607">
    <property type="entry name" value="ALPHA-MANNOSIDASE"/>
    <property type="match status" value="1"/>
</dbReference>
<gene>
    <name evidence="4" type="ORF">F3Y22_tig00116989pilonHSYRG00069</name>
</gene>
<dbReference type="Gene3D" id="1.20.1270.50">
    <property type="entry name" value="Glycoside hydrolase family 38, central domain"/>
    <property type="match status" value="1"/>
</dbReference>
<dbReference type="SUPFAM" id="SSF74650">
    <property type="entry name" value="Galactose mutarotase-like"/>
    <property type="match status" value="2"/>
</dbReference>
<evidence type="ECO:0000259" key="3">
    <source>
        <dbReference type="SMART" id="SM00872"/>
    </source>
</evidence>
<dbReference type="GO" id="GO:0046872">
    <property type="term" value="F:metal ion binding"/>
    <property type="evidence" value="ECO:0007669"/>
    <property type="project" value="UniProtKB-KW"/>
</dbReference>
<evidence type="ECO:0000256" key="1">
    <source>
        <dbReference type="ARBA" id="ARBA00022723"/>
    </source>
</evidence>
<feature type="domain" description="Glycoside hydrolase family 38 central" evidence="3">
    <location>
        <begin position="2"/>
        <end position="56"/>
    </location>
</feature>
<dbReference type="PANTHER" id="PTHR11607:SF67">
    <property type="entry name" value="ALPHA-MANNOSIDASE"/>
    <property type="match status" value="1"/>
</dbReference>
<dbReference type="FunFam" id="1.20.1270.50:FF:000003">
    <property type="entry name" value="Alpha-mannosidase"/>
    <property type="match status" value="1"/>
</dbReference>
<dbReference type="EMBL" id="VEPZ02001757">
    <property type="protein sequence ID" value="KAE8657526.1"/>
    <property type="molecule type" value="Genomic_DNA"/>
</dbReference>
<keyword evidence="5" id="KW-1185">Reference proteome</keyword>
<dbReference type="Gene3D" id="2.60.40.1360">
    <property type="match status" value="1"/>
</dbReference>